<dbReference type="InterPro" id="IPR048647">
    <property type="entry name" value="RlmA_N"/>
</dbReference>
<protein>
    <submittedName>
        <fullName evidence="5">Uncharacterized protein</fullName>
    </submittedName>
</protein>
<keyword evidence="1" id="KW-0479">Metal-binding</keyword>
<dbReference type="STRING" id="376489.A5892_12130"/>
<dbReference type="InterPro" id="IPR025714">
    <property type="entry name" value="Methyltranfer_dom"/>
</dbReference>
<feature type="binding site" evidence="1">
    <location>
        <position position="5"/>
    </location>
    <ligand>
        <name>Zn(2+)</name>
        <dbReference type="ChEBI" id="CHEBI:29105"/>
    </ligand>
</feature>
<dbReference type="Proteomes" id="UP000077875">
    <property type="component" value="Chromosome"/>
</dbReference>
<dbReference type="GO" id="GO:0046872">
    <property type="term" value="F:metal ion binding"/>
    <property type="evidence" value="ECO:0007669"/>
    <property type="project" value="UniProtKB-KW"/>
</dbReference>
<organism evidence="5 6">
    <name type="scientific">Halotalea alkalilenta</name>
    <dbReference type="NCBI Taxonomy" id="376489"/>
    <lineage>
        <taxon>Bacteria</taxon>
        <taxon>Pseudomonadati</taxon>
        <taxon>Pseudomonadota</taxon>
        <taxon>Gammaproteobacteria</taxon>
        <taxon>Oceanospirillales</taxon>
        <taxon>Halomonadaceae</taxon>
        <taxon>Halotalea</taxon>
    </lineage>
</organism>
<feature type="binding site" evidence="2">
    <location>
        <begin position="93"/>
        <end position="94"/>
    </location>
    <ligand>
        <name>S-adenosyl-L-methionine</name>
        <dbReference type="ChEBI" id="CHEBI:59789"/>
    </ligand>
</feature>
<dbReference type="AlphaFoldDB" id="A0A172YKE2"/>
<accession>A0A172YKE2</accession>
<dbReference type="InterPro" id="IPR052939">
    <property type="entry name" value="23S_rRNA_MeTrnsfrase_RlmA"/>
</dbReference>
<feature type="domain" description="Methyltransferase" evidence="3">
    <location>
        <begin position="85"/>
        <end position="204"/>
    </location>
</feature>
<sequence length="272" mass="30714">MPYRCPLCFEPLHAEATGLRCANRHHFDRAREGYVHLLPVQRKHSKAPGDDASMIQARRRFLDAGHFAALREELSARLLARQPGRMLDIGCGEGHYTGAFAEALAQTPANPPKITVYGMDISKPAVRLAAKRHRSAAFCVASIRELPYLDSSFDLVSRIYAPSEPSELHRVIRPGGELLIVTPGKRHLHSLRELLYAQVQEHDEEDPPPPGFALTDSAKIGHRMTLDGAQALDLLRMTPFAWRADESLRQQIAKRSRFDCEAEFLIRHYRRL</sequence>
<dbReference type="GO" id="GO:0008168">
    <property type="term" value="F:methyltransferase activity"/>
    <property type="evidence" value="ECO:0007669"/>
    <property type="project" value="InterPro"/>
</dbReference>
<feature type="binding site" evidence="1">
    <location>
        <position position="8"/>
    </location>
    <ligand>
        <name>Zn(2+)</name>
        <dbReference type="ChEBI" id="CHEBI:29105"/>
    </ligand>
</feature>
<reference evidence="5 6" key="1">
    <citation type="submission" date="2016-04" db="EMBL/GenBank/DDBJ databases">
        <title>Complete Genome Sequence of Halotalea alkalilenta IHB B 13600.</title>
        <authorList>
            <person name="Swarnkar M.K."/>
            <person name="Sharma A."/>
            <person name="Kaushal K."/>
            <person name="Soni R."/>
            <person name="Rana S."/>
            <person name="Singh A.K."/>
            <person name="Gulati A."/>
        </authorList>
    </citation>
    <scope>NUCLEOTIDE SEQUENCE [LARGE SCALE GENOMIC DNA]</scope>
    <source>
        <strain evidence="5 6">IHB B 13600</strain>
    </source>
</reference>
<proteinExistence type="predicted"/>
<feature type="binding site" evidence="2">
    <location>
        <position position="187"/>
    </location>
    <ligand>
        <name>S-adenosyl-L-methionine</name>
        <dbReference type="ChEBI" id="CHEBI:59789"/>
    </ligand>
</feature>
<dbReference type="InterPro" id="IPR029063">
    <property type="entry name" value="SAM-dependent_MTases_sf"/>
</dbReference>
<keyword evidence="1" id="KW-0862">Zinc</keyword>
<gene>
    <name evidence="5" type="ORF">A5892_12130</name>
</gene>
<evidence type="ECO:0000313" key="5">
    <source>
        <dbReference type="EMBL" id="ANF59646.1"/>
    </source>
</evidence>
<feature type="domain" description="23S rRNA (guanine(745)-N(1))-methyltransferase N-terminal" evidence="4">
    <location>
        <begin position="3"/>
        <end position="46"/>
    </location>
</feature>
<dbReference type="Pfam" id="PF13847">
    <property type="entry name" value="Methyltransf_31"/>
    <property type="match status" value="1"/>
</dbReference>
<evidence type="ECO:0000256" key="2">
    <source>
        <dbReference type="PIRSR" id="PIRSR018249-2"/>
    </source>
</evidence>
<evidence type="ECO:0000259" key="4">
    <source>
        <dbReference type="Pfam" id="PF21302"/>
    </source>
</evidence>
<dbReference type="InterPro" id="IPR016718">
    <property type="entry name" value="rRNA_m1G-MeTrfase_A_prd"/>
</dbReference>
<dbReference type="KEGG" id="haa:A5892_12130"/>
<dbReference type="Pfam" id="PF21302">
    <property type="entry name" value="Zn_ribbon_RlmA"/>
    <property type="match status" value="1"/>
</dbReference>
<dbReference type="NCBIfam" id="NF008300">
    <property type="entry name" value="PRK11088.1"/>
    <property type="match status" value="1"/>
</dbReference>
<feature type="binding site" evidence="1">
    <location>
        <position position="25"/>
    </location>
    <ligand>
        <name>Zn(2+)</name>
        <dbReference type="ChEBI" id="CHEBI:29105"/>
    </ligand>
</feature>
<keyword evidence="2" id="KW-0949">S-adenosyl-L-methionine</keyword>
<evidence type="ECO:0000259" key="3">
    <source>
        <dbReference type="Pfam" id="PF13847"/>
    </source>
</evidence>
<evidence type="ECO:0000256" key="1">
    <source>
        <dbReference type="PIRSR" id="PIRSR018249-1"/>
    </source>
</evidence>
<dbReference type="PANTHER" id="PTHR43460:SF1">
    <property type="entry name" value="METHYLTRANSFERASE TYPE 11 DOMAIN-CONTAINING PROTEIN"/>
    <property type="match status" value="1"/>
</dbReference>
<feature type="binding site" evidence="2">
    <location>
        <position position="67"/>
    </location>
    <ligand>
        <name>S-adenosyl-L-methionine</name>
        <dbReference type="ChEBI" id="CHEBI:59789"/>
    </ligand>
</feature>
<dbReference type="Gene3D" id="3.40.50.150">
    <property type="entry name" value="Vaccinia Virus protein VP39"/>
    <property type="match status" value="1"/>
</dbReference>
<keyword evidence="6" id="KW-1185">Reference proteome</keyword>
<dbReference type="SUPFAM" id="SSF53335">
    <property type="entry name" value="S-adenosyl-L-methionine-dependent methyltransferases"/>
    <property type="match status" value="1"/>
</dbReference>
<name>A0A172YKE2_9GAMM</name>
<feature type="binding site" evidence="1">
    <location>
        <position position="21"/>
    </location>
    <ligand>
        <name>Zn(2+)</name>
        <dbReference type="ChEBI" id="CHEBI:29105"/>
    </ligand>
</feature>
<dbReference type="EMBL" id="CP015243">
    <property type="protein sequence ID" value="ANF59646.1"/>
    <property type="molecule type" value="Genomic_DNA"/>
</dbReference>
<evidence type="ECO:0000313" key="6">
    <source>
        <dbReference type="Proteomes" id="UP000077875"/>
    </source>
</evidence>
<dbReference type="PIRSF" id="PIRSF018249">
    <property type="entry name" value="MyrA_prd"/>
    <property type="match status" value="1"/>
</dbReference>
<dbReference type="CDD" id="cd02440">
    <property type="entry name" value="AdoMet_MTases"/>
    <property type="match status" value="1"/>
</dbReference>
<dbReference type="PANTHER" id="PTHR43460">
    <property type="entry name" value="METHYLTRANSFERASE"/>
    <property type="match status" value="1"/>
</dbReference>